<dbReference type="Proteomes" id="UP000826793">
    <property type="component" value="Unassembled WGS sequence"/>
</dbReference>
<accession>A0A9D2MTM7</accession>
<dbReference type="PANTHER" id="PTHR47505">
    <property type="entry name" value="DNA UTILIZATION PROTEIN YHGH"/>
    <property type="match status" value="1"/>
</dbReference>
<sequence>MNVWHALPVGERLWRILCPGRCLLCHRVVTPHRLFCRTCQASLPEKPVSREMLLPRDPQGQLWGEDGRLWVLAPFPYRQGLADTLHRLKFQQETSLALPLGWVMAETAGTFLRPFHGVTYVPMSPEKRRRRGYNQSQLLAKSLAKELHLPCWDLLEQVRETATQHELSRAERADNVRGAYRARPAARGKDLLLVDDIVTTGATLRACALALYEAGARQVCGLCAAGTDWEPGREEEEIPQGEP</sequence>
<feature type="domain" description="Phosphoribosyltransferase" evidence="2">
    <location>
        <begin position="138"/>
        <end position="219"/>
    </location>
</feature>
<dbReference type="AlphaFoldDB" id="A0A9D2MTM7"/>
<dbReference type="EMBL" id="DWXG01000009">
    <property type="protein sequence ID" value="HJB97219.1"/>
    <property type="molecule type" value="Genomic_DNA"/>
</dbReference>
<organism evidence="3 4">
    <name type="scientific">Candidatus Acutalibacter pullicola</name>
    <dbReference type="NCBI Taxonomy" id="2838417"/>
    <lineage>
        <taxon>Bacteria</taxon>
        <taxon>Bacillati</taxon>
        <taxon>Bacillota</taxon>
        <taxon>Clostridia</taxon>
        <taxon>Eubacteriales</taxon>
        <taxon>Acutalibacteraceae</taxon>
        <taxon>Acutalibacter</taxon>
    </lineage>
</organism>
<evidence type="ECO:0000313" key="3">
    <source>
        <dbReference type="EMBL" id="HJB97219.1"/>
    </source>
</evidence>
<dbReference type="Pfam" id="PF00156">
    <property type="entry name" value="Pribosyltran"/>
    <property type="match status" value="1"/>
</dbReference>
<evidence type="ECO:0000256" key="1">
    <source>
        <dbReference type="ARBA" id="ARBA00008007"/>
    </source>
</evidence>
<dbReference type="InterPro" id="IPR000836">
    <property type="entry name" value="PRTase_dom"/>
</dbReference>
<comment type="caution">
    <text evidence="3">The sequence shown here is derived from an EMBL/GenBank/DDBJ whole genome shotgun (WGS) entry which is preliminary data.</text>
</comment>
<dbReference type="Gene3D" id="3.40.50.2020">
    <property type="match status" value="1"/>
</dbReference>
<dbReference type="CDD" id="cd06223">
    <property type="entry name" value="PRTases_typeI"/>
    <property type="match status" value="1"/>
</dbReference>
<proteinExistence type="inferred from homology"/>
<comment type="similarity">
    <text evidence="1">Belongs to the ComF/GntX family.</text>
</comment>
<reference evidence="3" key="2">
    <citation type="submission" date="2021-04" db="EMBL/GenBank/DDBJ databases">
        <authorList>
            <person name="Gilroy R."/>
        </authorList>
    </citation>
    <scope>NUCLEOTIDE SEQUENCE</scope>
    <source>
        <strain evidence="3">CHK185-1770</strain>
    </source>
</reference>
<evidence type="ECO:0000313" key="4">
    <source>
        <dbReference type="Proteomes" id="UP000826793"/>
    </source>
</evidence>
<gene>
    <name evidence="3" type="ORF">H9710_01430</name>
</gene>
<dbReference type="SUPFAM" id="SSF53271">
    <property type="entry name" value="PRTase-like"/>
    <property type="match status" value="1"/>
</dbReference>
<dbReference type="InterPro" id="IPR051910">
    <property type="entry name" value="ComF/GntX_DNA_util-trans"/>
</dbReference>
<dbReference type="InterPro" id="IPR029057">
    <property type="entry name" value="PRTase-like"/>
</dbReference>
<dbReference type="PANTHER" id="PTHR47505:SF1">
    <property type="entry name" value="DNA UTILIZATION PROTEIN YHGH"/>
    <property type="match status" value="1"/>
</dbReference>
<evidence type="ECO:0000259" key="2">
    <source>
        <dbReference type="Pfam" id="PF00156"/>
    </source>
</evidence>
<protein>
    <submittedName>
        <fullName evidence="3">ComF family protein</fullName>
    </submittedName>
</protein>
<name>A0A9D2MTM7_9FIRM</name>
<reference evidence="3" key="1">
    <citation type="journal article" date="2021" name="PeerJ">
        <title>Extensive microbial diversity within the chicken gut microbiome revealed by metagenomics and culture.</title>
        <authorList>
            <person name="Gilroy R."/>
            <person name="Ravi A."/>
            <person name="Getino M."/>
            <person name="Pursley I."/>
            <person name="Horton D.L."/>
            <person name="Alikhan N.F."/>
            <person name="Baker D."/>
            <person name="Gharbi K."/>
            <person name="Hall N."/>
            <person name="Watson M."/>
            <person name="Adriaenssens E.M."/>
            <person name="Foster-Nyarko E."/>
            <person name="Jarju S."/>
            <person name="Secka A."/>
            <person name="Antonio M."/>
            <person name="Oren A."/>
            <person name="Chaudhuri R.R."/>
            <person name="La Ragione R."/>
            <person name="Hildebrand F."/>
            <person name="Pallen M.J."/>
        </authorList>
    </citation>
    <scope>NUCLEOTIDE SEQUENCE</scope>
    <source>
        <strain evidence="3">CHK185-1770</strain>
    </source>
</reference>